<evidence type="ECO:0000256" key="2">
    <source>
        <dbReference type="PROSITE-ProRule" id="PRU00023"/>
    </source>
</evidence>
<dbReference type="Gene3D" id="3.40.50.300">
    <property type="entry name" value="P-loop containing nucleotide triphosphate hydrolases"/>
    <property type="match status" value="1"/>
</dbReference>
<dbReference type="Proteomes" id="UP001147747">
    <property type="component" value="Unassembled WGS sequence"/>
</dbReference>
<feature type="repeat" description="ANK" evidence="2">
    <location>
        <begin position="797"/>
        <end position="829"/>
    </location>
</feature>
<dbReference type="Pfam" id="PF24883">
    <property type="entry name" value="NPHP3_N"/>
    <property type="match status" value="1"/>
</dbReference>
<dbReference type="SUPFAM" id="SSF48403">
    <property type="entry name" value="Ankyrin repeat"/>
    <property type="match status" value="1"/>
</dbReference>
<dbReference type="Pfam" id="PF22939">
    <property type="entry name" value="WHD_GPIID"/>
    <property type="match status" value="1"/>
</dbReference>
<feature type="domain" description="NACHT" evidence="4">
    <location>
        <begin position="227"/>
        <end position="378"/>
    </location>
</feature>
<feature type="repeat" description="ANK" evidence="2">
    <location>
        <begin position="764"/>
        <end position="796"/>
    </location>
</feature>
<dbReference type="EMBL" id="JAPZBU010000003">
    <property type="protein sequence ID" value="KAJ5414401.1"/>
    <property type="molecule type" value="Genomic_DNA"/>
</dbReference>
<dbReference type="InterPro" id="IPR054471">
    <property type="entry name" value="GPIID_WHD"/>
</dbReference>
<reference evidence="5" key="1">
    <citation type="submission" date="2022-12" db="EMBL/GenBank/DDBJ databases">
        <authorList>
            <person name="Petersen C."/>
        </authorList>
    </citation>
    <scope>NUCLEOTIDE SEQUENCE</scope>
    <source>
        <strain evidence="5">IBT 29677</strain>
    </source>
</reference>
<dbReference type="PROSITE" id="PS50088">
    <property type="entry name" value="ANK_REPEAT"/>
    <property type="match status" value="6"/>
</dbReference>
<dbReference type="AlphaFoldDB" id="A0A9W9WBN1"/>
<dbReference type="PANTHER" id="PTHR10039">
    <property type="entry name" value="AMELOGENIN"/>
    <property type="match status" value="1"/>
</dbReference>
<dbReference type="InterPro" id="IPR007111">
    <property type="entry name" value="NACHT_NTPase"/>
</dbReference>
<feature type="coiled-coil region" evidence="3">
    <location>
        <begin position="39"/>
        <end position="66"/>
    </location>
</feature>
<dbReference type="GeneID" id="81364645"/>
<dbReference type="OrthoDB" id="4772757at2759"/>
<dbReference type="Pfam" id="PF00023">
    <property type="entry name" value="Ank"/>
    <property type="match status" value="1"/>
</dbReference>
<sequence length="943" mass="106771">MSDPLSIAAGVAGFLSFGIRVTQTLVDFYTDYKSQDADIAKIIQNIKTLQNTLRSLETAVQQRQSQPNASAEDLLLQDVEKATQNCHEIIHELQAECQKLYARSDLDSGARFKDRFQVAGRRATYPFRKSTLQKIEEDISEIRESLTFALSVLQLQGHNRIEDEISTVKSLLERTNTSQVSFAIRAWLQAPDPSLNQNTFYAKHHPETGLWFIKSPKFTNWLVERNSFLWLNGFAGCGKSVLCSVIIHHTFKFWEKSLNLNRGRVGIAYFYFAFSDESKQGSQGLLCALLLQLSVQLEDGEDELDKLRLLSKSSAPPEKVLLETLRKFLERFQDGYILIDALDECPQDHRGKREDVLRVIQEMRGWRLPNVHLLVTSRDHLDIRRSLDPSSECDVLMENPGIAEDISNFVSYQLKNDTKLQRWKMRHGEIQDKITEGAQGVFRYAECQLRSCRQARNRNQLDKCLDSLPRDLDETYERILCDIDETYVEDVRRILTVLCLSIQLLTVRELTEAHAVELSEEPPFLDREGRSYEQDDLVDICLGLIEIVEVENENDPEQMMSLARIAHFSVKEYLQSDRIRQQKAGRFAIDTGSANAELSQICLVYLLNPTLSLSDGISDEATLKDFALASFAAEHWFHYYQSSSPWNAKSEKLLLRLFQNDNNSFVNWVRLYEIDRPWWIFFDFDERPVDGVISPIYYASFLGLEDILRTLLAIQGEIFSLPDIINSRFGHYVNALQAASVQGHRRVVQILLQHGADVNAQGGVFNSALEAASIKGHKEVVQILLDHGADVNAQGKFNSYALHAASSEGHDQVVRILLAHGADVNTQGKFDSYALHAASSEGHDQVVQILLDHGADVNAQGRYGHALHAASRQGHKEVVRTLLNHGADVNAEGRVYDNAIQAALREGHGEIVQMLLDQSADVNAEDAIRIREMLQGTDMARIS</sequence>
<keyword evidence="2" id="KW-0040">ANK repeat</keyword>
<reference evidence="5" key="2">
    <citation type="journal article" date="2023" name="IMA Fungus">
        <title>Comparative genomic study of the Penicillium genus elucidates a diverse pangenome and 15 lateral gene transfer events.</title>
        <authorList>
            <person name="Petersen C."/>
            <person name="Sorensen T."/>
            <person name="Nielsen M.R."/>
            <person name="Sondergaard T.E."/>
            <person name="Sorensen J.L."/>
            <person name="Fitzpatrick D.A."/>
            <person name="Frisvad J.C."/>
            <person name="Nielsen K.L."/>
        </authorList>
    </citation>
    <scope>NUCLEOTIDE SEQUENCE</scope>
    <source>
        <strain evidence="5">IBT 29677</strain>
    </source>
</reference>
<evidence type="ECO:0000256" key="1">
    <source>
        <dbReference type="ARBA" id="ARBA00022737"/>
    </source>
</evidence>
<feature type="repeat" description="ANK" evidence="2">
    <location>
        <begin position="830"/>
        <end position="862"/>
    </location>
</feature>
<name>A0A9W9WBN1_9EURO</name>
<dbReference type="InterPro" id="IPR056884">
    <property type="entry name" value="NPHP3-like_N"/>
</dbReference>
<feature type="repeat" description="ANK" evidence="2">
    <location>
        <begin position="731"/>
        <end position="763"/>
    </location>
</feature>
<keyword evidence="1" id="KW-0677">Repeat</keyword>
<feature type="repeat" description="ANK" evidence="2">
    <location>
        <begin position="895"/>
        <end position="927"/>
    </location>
</feature>
<dbReference type="InterPro" id="IPR031348">
    <property type="entry name" value="PigL_N"/>
</dbReference>
<dbReference type="Pfam" id="PF17111">
    <property type="entry name" value="PigL_N"/>
    <property type="match status" value="1"/>
</dbReference>
<dbReference type="PANTHER" id="PTHR10039:SF16">
    <property type="entry name" value="GPI INOSITOL-DEACYLASE"/>
    <property type="match status" value="1"/>
</dbReference>
<keyword evidence="3" id="KW-0175">Coiled coil</keyword>
<proteinExistence type="predicted"/>
<gene>
    <name evidence="5" type="ORF">N7509_001028</name>
</gene>
<dbReference type="PRINTS" id="PR01415">
    <property type="entry name" value="ANKYRIN"/>
</dbReference>
<comment type="caution">
    <text evidence="5">The sequence shown here is derived from an EMBL/GenBank/DDBJ whole genome shotgun (WGS) entry which is preliminary data.</text>
</comment>
<evidence type="ECO:0000313" key="5">
    <source>
        <dbReference type="EMBL" id="KAJ5414401.1"/>
    </source>
</evidence>
<dbReference type="RefSeq" id="XP_056494247.1">
    <property type="nucleotide sequence ID" value="XM_056625665.1"/>
</dbReference>
<feature type="repeat" description="ANK" evidence="2">
    <location>
        <begin position="866"/>
        <end position="894"/>
    </location>
</feature>
<dbReference type="SUPFAM" id="SSF52540">
    <property type="entry name" value="P-loop containing nucleoside triphosphate hydrolases"/>
    <property type="match status" value="1"/>
</dbReference>
<evidence type="ECO:0000256" key="3">
    <source>
        <dbReference type="SAM" id="Coils"/>
    </source>
</evidence>
<dbReference type="Pfam" id="PF12796">
    <property type="entry name" value="Ank_2"/>
    <property type="match status" value="2"/>
</dbReference>
<dbReference type="InterPro" id="IPR036770">
    <property type="entry name" value="Ankyrin_rpt-contain_sf"/>
</dbReference>
<keyword evidence="6" id="KW-1185">Reference proteome</keyword>
<protein>
    <submittedName>
        <fullName evidence="5">NACHT nucleoside triphosphatase</fullName>
    </submittedName>
</protein>
<dbReference type="InterPro" id="IPR002110">
    <property type="entry name" value="Ankyrin_rpt"/>
</dbReference>
<evidence type="ECO:0000313" key="6">
    <source>
        <dbReference type="Proteomes" id="UP001147747"/>
    </source>
</evidence>
<dbReference type="Gene3D" id="1.25.40.20">
    <property type="entry name" value="Ankyrin repeat-containing domain"/>
    <property type="match status" value="1"/>
</dbReference>
<dbReference type="PROSITE" id="PS50297">
    <property type="entry name" value="ANK_REP_REGION"/>
    <property type="match status" value="6"/>
</dbReference>
<accession>A0A9W9WBN1</accession>
<organism evidence="5 6">
    <name type="scientific">Penicillium cosmopolitanum</name>
    <dbReference type="NCBI Taxonomy" id="1131564"/>
    <lineage>
        <taxon>Eukaryota</taxon>
        <taxon>Fungi</taxon>
        <taxon>Dikarya</taxon>
        <taxon>Ascomycota</taxon>
        <taxon>Pezizomycotina</taxon>
        <taxon>Eurotiomycetes</taxon>
        <taxon>Eurotiomycetidae</taxon>
        <taxon>Eurotiales</taxon>
        <taxon>Aspergillaceae</taxon>
        <taxon>Penicillium</taxon>
    </lineage>
</organism>
<dbReference type="SMART" id="SM00248">
    <property type="entry name" value="ANK"/>
    <property type="match status" value="7"/>
</dbReference>
<evidence type="ECO:0000259" key="4">
    <source>
        <dbReference type="PROSITE" id="PS50837"/>
    </source>
</evidence>
<dbReference type="PROSITE" id="PS50837">
    <property type="entry name" value="NACHT"/>
    <property type="match status" value="1"/>
</dbReference>
<dbReference type="InterPro" id="IPR027417">
    <property type="entry name" value="P-loop_NTPase"/>
</dbReference>